<dbReference type="GO" id="GO:0051539">
    <property type="term" value="F:4 iron, 4 sulfur cluster binding"/>
    <property type="evidence" value="ECO:0007669"/>
    <property type="project" value="UniProtKB-KW"/>
</dbReference>
<dbReference type="Pfam" id="PF08448">
    <property type="entry name" value="PAS_4"/>
    <property type="match status" value="1"/>
</dbReference>
<dbReference type="RefSeq" id="WP_211799429.1">
    <property type="nucleotide sequence ID" value="NZ_JAGSCS010000001.1"/>
</dbReference>
<dbReference type="InterPro" id="IPR017896">
    <property type="entry name" value="4Fe4S_Fe-S-bd"/>
</dbReference>
<dbReference type="PROSITE" id="PS00198">
    <property type="entry name" value="4FE4S_FER_1"/>
    <property type="match status" value="1"/>
</dbReference>
<dbReference type="Gene3D" id="3.30.70.20">
    <property type="match status" value="1"/>
</dbReference>
<evidence type="ECO:0000256" key="4">
    <source>
        <dbReference type="ARBA" id="ARBA00023014"/>
    </source>
</evidence>
<comment type="caution">
    <text evidence="7">The sequence shown here is derived from an EMBL/GenBank/DDBJ whole genome shotgun (WGS) entry which is preliminary data.</text>
</comment>
<dbReference type="SUPFAM" id="SSF53920">
    <property type="entry name" value="Fe-only hydrogenase"/>
    <property type="match status" value="1"/>
</dbReference>
<proteinExistence type="predicted"/>
<evidence type="ECO:0000256" key="2">
    <source>
        <dbReference type="ARBA" id="ARBA00022723"/>
    </source>
</evidence>
<dbReference type="SMART" id="SM00091">
    <property type="entry name" value="PAS"/>
    <property type="match status" value="1"/>
</dbReference>
<dbReference type="SUPFAM" id="SSF54862">
    <property type="entry name" value="4Fe-4S ferredoxins"/>
    <property type="match status" value="1"/>
</dbReference>
<sequence>MDIMNFSKANCKNCYKCVRSCPVKAIRYSDNQAKIVPERCIYCGICIAVCPQNARHLKSDLEVVLEKIAGGQEVVALLAPSFAGFFDHHDGFITALRMLGFSRVLEVAHGADKVTETYRNLLETGDYPYAISTCCPSVNFLIRKYHPDMTKYLLPVVSPMIALAKAVKAEKPEVYTVFVGPCLAKKKESLEEEYQGEVDAVLTFEEIMPYLENQGVQVEHLLGSAPDVLATLSGRRYPLSGGIGEGLKDTLDREGYDVISTHGMDHVEQILMDLEQGDLDKVYIELSACHESCLNGPCIPEDCGSLYKRKQRMLHYVRRNPQGEDTLHLDKAVSLHHRHLAAEGYAWQPKEESIRQVLRNMGKTTKADELNCGACGYNSCRAKARSVLEGMSEIEMCMPYMRMKAETMNDMIFLHSPNLIFLLDRDLDIQQANPAAMRLFAPQGEALEGLPLRYIMEDEAFQEALKAGKTYCTQRIHDKNRDKVFLENLILLEDTHQVILIVSDITEEEKRRAELRAMKEETLKVAQDVINKQMRISQEIASLLGETTAETKMALNALKQVVVKEGE</sequence>
<dbReference type="InterPro" id="IPR017900">
    <property type="entry name" value="4Fe4S_Fe_S_CS"/>
</dbReference>
<dbReference type="PANTHER" id="PTHR11615">
    <property type="entry name" value="NITRATE, FORMATE, IRON DEHYDROGENASE"/>
    <property type="match status" value="1"/>
</dbReference>
<dbReference type="InterPro" id="IPR050340">
    <property type="entry name" value="Cytosolic_Fe-S_CAF"/>
</dbReference>
<dbReference type="Proteomes" id="UP000675379">
    <property type="component" value="Unassembled WGS sequence"/>
</dbReference>
<evidence type="ECO:0000313" key="8">
    <source>
        <dbReference type="Proteomes" id="UP000675379"/>
    </source>
</evidence>
<feature type="domain" description="4Fe-4S ferredoxin-type" evidence="5">
    <location>
        <begin position="2"/>
        <end position="30"/>
    </location>
</feature>
<dbReference type="Pfam" id="PF04060">
    <property type="entry name" value="FeS"/>
    <property type="match status" value="1"/>
</dbReference>
<dbReference type="EMBL" id="JAGSCS010000001">
    <property type="protein sequence ID" value="MBR0574916.1"/>
    <property type="molecule type" value="Genomic_DNA"/>
</dbReference>
<dbReference type="CDD" id="cd00130">
    <property type="entry name" value="PAS"/>
    <property type="match status" value="1"/>
</dbReference>
<dbReference type="Gene3D" id="3.30.450.20">
    <property type="entry name" value="PAS domain"/>
    <property type="match status" value="1"/>
</dbReference>
<keyword evidence="3" id="KW-0408">Iron</keyword>
<accession>A0A941HNX8</accession>
<evidence type="ECO:0000259" key="5">
    <source>
        <dbReference type="PROSITE" id="PS51379"/>
    </source>
</evidence>
<keyword evidence="2" id="KW-0479">Metal-binding</keyword>
<dbReference type="AlphaFoldDB" id="A0A941HNX8"/>
<keyword evidence="1" id="KW-0004">4Fe-4S</keyword>
<dbReference type="Gene3D" id="1.10.15.40">
    <property type="entry name" value="Electron transport complex subunit B, putative Fe-S cluster"/>
    <property type="match status" value="1"/>
</dbReference>
<dbReference type="PROSITE" id="PS51656">
    <property type="entry name" value="4FE4S"/>
    <property type="match status" value="1"/>
</dbReference>
<evidence type="ECO:0000256" key="1">
    <source>
        <dbReference type="ARBA" id="ARBA00022485"/>
    </source>
</evidence>
<dbReference type="Pfam" id="PF02906">
    <property type="entry name" value="Fe_hyd_lg_C"/>
    <property type="match status" value="1"/>
</dbReference>
<protein>
    <submittedName>
        <fullName evidence="7">4Fe-4S binding protein</fullName>
    </submittedName>
</protein>
<dbReference type="InterPro" id="IPR007202">
    <property type="entry name" value="4Fe-4S_dom"/>
</dbReference>
<dbReference type="InterPro" id="IPR000014">
    <property type="entry name" value="PAS"/>
</dbReference>
<organism evidence="7 8">
    <name type="scientific">Proteiniclasticum sediminis</name>
    <dbReference type="NCBI Taxonomy" id="2804028"/>
    <lineage>
        <taxon>Bacteria</taxon>
        <taxon>Bacillati</taxon>
        <taxon>Bacillota</taxon>
        <taxon>Clostridia</taxon>
        <taxon>Eubacteriales</taxon>
        <taxon>Clostridiaceae</taxon>
        <taxon>Proteiniclasticum</taxon>
    </lineage>
</organism>
<dbReference type="SUPFAM" id="SSF55785">
    <property type="entry name" value="PYP-like sensor domain (PAS domain)"/>
    <property type="match status" value="1"/>
</dbReference>
<dbReference type="GO" id="GO:0046872">
    <property type="term" value="F:metal ion binding"/>
    <property type="evidence" value="ECO:0007669"/>
    <property type="project" value="UniProtKB-KW"/>
</dbReference>
<dbReference type="Pfam" id="PF13237">
    <property type="entry name" value="Fer4_10"/>
    <property type="match status" value="1"/>
</dbReference>
<dbReference type="Gene3D" id="3.40.950.10">
    <property type="entry name" value="Fe-only Hydrogenase (Larger Subunit), Chain L, domain 3"/>
    <property type="match status" value="1"/>
</dbReference>
<evidence type="ECO:0000256" key="3">
    <source>
        <dbReference type="ARBA" id="ARBA00023004"/>
    </source>
</evidence>
<dbReference type="InterPro" id="IPR013656">
    <property type="entry name" value="PAS_4"/>
</dbReference>
<feature type="domain" description="4Fe-4S ferredoxin-type" evidence="5">
    <location>
        <begin position="31"/>
        <end position="60"/>
    </location>
</feature>
<evidence type="ECO:0000259" key="6">
    <source>
        <dbReference type="PROSITE" id="PS51656"/>
    </source>
</evidence>
<dbReference type="PROSITE" id="PS51379">
    <property type="entry name" value="4FE4S_FER_2"/>
    <property type="match status" value="2"/>
</dbReference>
<reference evidence="7" key="1">
    <citation type="submission" date="2021-04" db="EMBL/GenBank/DDBJ databases">
        <title>Proteiniclasticum sedimins sp. nov., an obligate anaerobic bacterium isolated from anaerobic sludge.</title>
        <authorList>
            <person name="Liu J."/>
        </authorList>
    </citation>
    <scope>NUCLEOTIDE SEQUENCE</scope>
    <source>
        <strain evidence="7">BAD-10</strain>
    </source>
</reference>
<evidence type="ECO:0000313" key="7">
    <source>
        <dbReference type="EMBL" id="MBR0574916.1"/>
    </source>
</evidence>
<feature type="domain" description="4Fe-4S" evidence="6">
    <location>
        <begin position="352"/>
        <end position="414"/>
    </location>
</feature>
<dbReference type="InterPro" id="IPR004108">
    <property type="entry name" value="Fe_hydrogenase_lsu_C"/>
</dbReference>
<dbReference type="InterPro" id="IPR009016">
    <property type="entry name" value="Fe_hydrogenase"/>
</dbReference>
<name>A0A941HNX8_9CLOT</name>
<keyword evidence="4" id="KW-0411">Iron-sulfur</keyword>
<dbReference type="InterPro" id="IPR035965">
    <property type="entry name" value="PAS-like_dom_sf"/>
</dbReference>
<keyword evidence="8" id="KW-1185">Reference proteome</keyword>
<gene>
    <name evidence="7" type="ORF">KCG48_01040</name>
</gene>